<evidence type="ECO:0000256" key="1">
    <source>
        <dbReference type="SAM" id="MobiDB-lite"/>
    </source>
</evidence>
<evidence type="ECO:0000313" key="3">
    <source>
        <dbReference type="Proteomes" id="UP000799757"/>
    </source>
</evidence>
<proteinExistence type="predicted"/>
<feature type="region of interest" description="Disordered" evidence="1">
    <location>
        <begin position="85"/>
        <end position="122"/>
    </location>
</feature>
<name>A0A6A6XSJ2_9PLEO</name>
<reference evidence="2" key="1">
    <citation type="journal article" date="2020" name="Stud. Mycol.">
        <title>101 Dothideomycetes genomes: a test case for predicting lifestyles and emergence of pathogens.</title>
        <authorList>
            <person name="Haridas S."/>
            <person name="Albert R."/>
            <person name="Binder M."/>
            <person name="Bloem J."/>
            <person name="Labutti K."/>
            <person name="Salamov A."/>
            <person name="Andreopoulos B."/>
            <person name="Baker S."/>
            <person name="Barry K."/>
            <person name="Bills G."/>
            <person name="Bluhm B."/>
            <person name="Cannon C."/>
            <person name="Castanera R."/>
            <person name="Culley D."/>
            <person name="Daum C."/>
            <person name="Ezra D."/>
            <person name="Gonzalez J."/>
            <person name="Henrissat B."/>
            <person name="Kuo A."/>
            <person name="Liang C."/>
            <person name="Lipzen A."/>
            <person name="Lutzoni F."/>
            <person name="Magnuson J."/>
            <person name="Mondo S."/>
            <person name="Nolan M."/>
            <person name="Ohm R."/>
            <person name="Pangilinan J."/>
            <person name="Park H.-J."/>
            <person name="Ramirez L."/>
            <person name="Alfaro M."/>
            <person name="Sun H."/>
            <person name="Tritt A."/>
            <person name="Yoshinaga Y."/>
            <person name="Zwiers L.-H."/>
            <person name="Turgeon B."/>
            <person name="Goodwin S."/>
            <person name="Spatafora J."/>
            <person name="Crous P."/>
            <person name="Grigoriev I."/>
        </authorList>
    </citation>
    <scope>NUCLEOTIDE SEQUENCE</scope>
    <source>
        <strain evidence="2">CBS 109.77</strain>
    </source>
</reference>
<feature type="compositionally biased region" description="Polar residues" evidence="1">
    <location>
        <begin position="392"/>
        <end position="406"/>
    </location>
</feature>
<feature type="compositionally biased region" description="Polar residues" evidence="1">
    <location>
        <begin position="88"/>
        <end position="103"/>
    </location>
</feature>
<feature type="region of interest" description="Disordered" evidence="1">
    <location>
        <begin position="392"/>
        <end position="454"/>
    </location>
</feature>
<dbReference type="AlphaFoldDB" id="A0A6A6XSJ2"/>
<feature type="region of interest" description="Disordered" evidence="1">
    <location>
        <begin position="1"/>
        <end position="43"/>
    </location>
</feature>
<evidence type="ECO:0000313" key="2">
    <source>
        <dbReference type="EMBL" id="KAF2799551.1"/>
    </source>
</evidence>
<dbReference type="Proteomes" id="UP000799757">
    <property type="component" value="Unassembled WGS sequence"/>
</dbReference>
<sequence>MKSNKKDELKTPRRKMKVMGTSLNPEYAVASNQPRFRRDEQGRRLAPLSQLNTFAGRMLAQQQTMQTSSYSEGISRSVNPEDVRKQVNHQCRSASIRSNSTSFDRPYRERTSKPLPEQKPTDVGIKGQIHVVSDRDRLTSQRLLTEPSQLFGMVRGNPHNEDNAAAKKTIAPARCPECKQSSSKLGQSVASNRVCGTCRRFVPVRVTALRQESLPKPQEHVDLTPTPTFESLSGLNCTTCLRVPRTLQKEYLAFFPPCIVCGFMTDLTLTRLVDNEGEIPGLLDSRGKIRCHPSKDLQDWCFAQVKLSHNVSRKDSEHSLAESIKSVSSAALRRTHATRRTFRRGLRSGMAEEGMTQHAGLVPVKQWREEGARYSKRFSFMPLDKSNAYTPSTIAQSSRYPTANEQYESEGHCKDSAADHQPMRESSKDLPALNFPSYGRTATTKRQNGSAGQG</sequence>
<keyword evidence="3" id="KW-1185">Reference proteome</keyword>
<feature type="compositionally biased region" description="Basic and acidic residues" evidence="1">
    <location>
        <begin position="1"/>
        <end position="11"/>
    </location>
</feature>
<dbReference type="OrthoDB" id="3800944at2759"/>
<feature type="compositionally biased region" description="Basic and acidic residues" evidence="1">
    <location>
        <begin position="409"/>
        <end position="428"/>
    </location>
</feature>
<protein>
    <submittedName>
        <fullName evidence="2">Uncharacterized protein</fullName>
    </submittedName>
</protein>
<organism evidence="2 3">
    <name type="scientific">Melanomma pulvis-pyrius CBS 109.77</name>
    <dbReference type="NCBI Taxonomy" id="1314802"/>
    <lineage>
        <taxon>Eukaryota</taxon>
        <taxon>Fungi</taxon>
        <taxon>Dikarya</taxon>
        <taxon>Ascomycota</taxon>
        <taxon>Pezizomycotina</taxon>
        <taxon>Dothideomycetes</taxon>
        <taxon>Pleosporomycetidae</taxon>
        <taxon>Pleosporales</taxon>
        <taxon>Melanommataceae</taxon>
        <taxon>Melanomma</taxon>
    </lineage>
</organism>
<accession>A0A6A6XSJ2</accession>
<dbReference type="EMBL" id="MU001762">
    <property type="protein sequence ID" value="KAF2799551.1"/>
    <property type="molecule type" value="Genomic_DNA"/>
</dbReference>
<gene>
    <name evidence="2" type="ORF">K505DRAFT_57921</name>
</gene>
<feature type="compositionally biased region" description="Polar residues" evidence="1">
    <location>
        <begin position="440"/>
        <end position="454"/>
    </location>
</feature>